<reference evidence="2 3" key="1">
    <citation type="journal article" date="2012" name="BMC Genomics">
        <title>Comparative genomics of the classical Bordetella subspecies: the evolution and exchange of virulence-associated diversity amongst closely related pathogens.</title>
        <authorList>
            <person name="Park J."/>
            <person name="Zhang Y."/>
            <person name="Buboltz A.M."/>
            <person name="Zhang X."/>
            <person name="Schuster S.C."/>
            <person name="Ahuja U."/>
            <person name="Liu M."/>
            <person name="Miller J.F."/>
            <person name="Sebaihia M."/>
            <person name="Bentley S.D."/>
            <person name="Parkhill J."/>
            <person name="Harvill E.T."/>
        </authorList>
    </citation>
    <scope>NUCLEOTIDE SEQUENCE [LARGE SCALE GENOMIC DNA]</scope>
    <source>
        <strain evidence="2 3">253</strain>
    </source>
</reference>
<feature type="transmembrane region" description="Helical" evidence="1">
    <location>
        <begin position="68"/>
        <end position="87"/>
    </location>
</feature>
<feature type="transmembrane region" description="Helical" evidence="1">
    <location>
        <begin position="45"/>
        <end position="63"/>
    </location>
</feature>
<sequence length="142" mass="15754">MARESRTNPRAAGRNALGARRFWFVSLAGIVLASGYDILQALQGSGAAAQRLVVPVLLLVWLYRGSDWARWILMVMLLGFGVLNMYLGTGMLRYGVQNWLHIYVFSAFMVATGLYLALAGKDFARYRSHVAARRARRAASQG</sequence>
<dbReference type="RefSeq" id="WP_015064370.1">
    <property type="nucleotide sequence ID" value="NC_019382.1"/>
</dbReference>
<gene>
    <name evidence="2" type="ORF">BN112_2246</name>
</gene>
<dbReference type="Proteomes" id="UP000007564">
    <property type="component" value="Chromosome"/>
</dbReference>
<proteinExistence type="predicted"/>
<feature type="transmembrane region" description="Helical" evidence="1">
    <location>
        <begin position="21"/>
        <end position="39"/>
    </location>
</feature>
<evidence type="ECO:0000313" key="2">
    <source>
        <dbReference type="EMBL" id="CCJ54163.1"/>
    </source>
</evidence>
<dbReference type="EMBL" id="HE965806">
    <property type="protein sequence ID" value="CCJ54163.1"/>
    <property type="molecule type" value="Genomic_DNA"/>
</dbReference>
<accession>A0A0C6P411</accession>
<keyword evidence="1" id="KW-0812">Transmembrane</keyword>
<dbReference type="OrthoDB" id="8663993at2"/>
<keyword evidence="1" id="KW-1133">Transmembrane helix</keyword>
<dbReference type="AlphaFoldDB" id="A0A0C6P411"/>
<dbReference type="KEGG" id="bbh:BN112_2246"/>
<name>A0A0C6P411_BORBO</name>
<feature type="transmembrane region" description="Helical" evidence="1">
    <location>
        <begin position="99"/>
        <end position="118"/>
    </location>
</feature>
<evidence type="ECO:0000256" key="1">
    <source>
        <dbReference type="SAM" id="Phobius"/>
    </source>
</evidence>
<organism evidence="2 3">
    <name type="scientific">Bordetella bronchiseptica 253</name>
    <dbReference type="NCBI Taxonomy" id="568707"/>
    <lineage>
        <taxon>Bacteria</taxon>
        <taxon>Pseudomonadati</taxon>
        <taxon>Pseudomonadota</taxon>
        <taxon>Betaproteobacteria</taxon>
        <taxon>Burkholderiales</taxon>
        <taxon>Alcaligenaceae</taxon>
        <taxon>Bordetella</taxon>
    </lineage>
</organism>
<protein>
    <submittedName>
        <fullName evidence="2">Putative membrane protein</fullName>
    </submittedName>
</protein>
<keyword evidence="1" id="KW-0472">Membrane</keyword>
<dbReference type="HOGENOM" id="CLU_1812065_0_0_4"/>
<evidence type="ECO:0000313" key="3">
    <source>
        <dbReference type="Proteomes" id="UP000007564"/>
    </source>
</evidence>